<dbReference type="GO" id="GO:0003677">
    <property type="term" value="F:DNA binding"/>
    <property type="evidence" value="ECO:0007669"/>
    <property type="project" value="UniProtKB-KW"/>
</dbReference>
<dbReference type="Proteomes" id="UP000380867">
    <property type="component" value="Unassembled WGS sequence"/>
</dbReference>
<evidence type="ECO:0000313" key="13">
    <source>
        <dbReference type="Proteomes" id="UP000380867"/>
    </source>
</evidence>
<dbReference type="Gene3D" id="3.40.50.2300">
    <property type="match status" value="1"/>
</dbReference>
<dbReference type="OrthoDB" id="7187989at2"/>
<dbReference type="PIRSF" id="PIRSF006171">
    <property type="entry name" value="RR_citrat_malat"/>
    <property type="match status" value="1"/>
</dbReference>
<keyword evidence="4 9" id="KW-0902">Two-component regulatory system</keyword>
<evidence type="ECO:0000256" key="5">
    <source>
        <dbReference type="ARBA" id="ARBA00023015"/>
    </source>
</evidence>
<evidence type="ECO:0000256" key="2">
    <source>
        <dbReference type="ARBA" id="ARBA00022490"/>
    </source>
</evidence>
<dbReference type="InterPro" id="IPR051271">
    <property type="entry name" value="2C-system_Tx_regulators"/>
</dbReference>
<feature type="domain" description="Response regulatory" evidence="11">
    <location>
        <begin position="4"/>
        <end position="120"/>
    </location>
</feature>
<keyword evidence="7 9" id="KW-0010">Activator</keyword>
<dbReference type="Pfam" id="PF00072">
    <property type="entry name" value="Response_reg"/>
    <property type="match status" value="1"/>
</dbReference>
<dbReference type="SMART" id="SM00448">
    <property type="entry name" value="REC"/>
    <property type="match status" value="1"/>
</dbReference>
<keyword evidence="3 10" id="KW-0597">Phosphoprotein</keyword>
<evidence type="ECO:0000256" key="3">
    <source>
        <dbReference type="ARBA" id="ARBA00022553"/>
    </source>
</evidence>
<dbReference type="InterPro" id="IPR011006">
    <property type="entry name" value="CheY-like_superfamily"/>
</dbReference>
<keyword evidence="2 9" id="KW-0963">Cytoplasm</keyword>
<keyword evidence="5 9" id="KW-0805">Transcription regulation</keyword>
<organism evidence="12 13">
    <name type="scientific">Aeromicrobium ginsengisoli</name>
    <dbReference type="NCBI Taxonomy" id="363867"/>
    <lineage>
        <taxon>Bacteria</taxon>
        <taxon>Bacillati</taxon>
        <taxon>Actinomycetota</taxon>
        <taxon>Actinomycetes</taxon>
        <taxon>Propionibacteriales</taxon>
        <taxon>Nocardioidaceae</taxon>
        <taxon>Aeromicrobium</taxon>
    </lineage>
</organism>
<dbReference type="SUPFAM" id="SSF52172">
    <property type="entry name" value="CheY-like"/>
    <property type="match status" value="1"/>
</dbReference>
<evidence type="ECO:0000259" key="11">
    <source>
        <dbReference type="PROSITE" id="PS50110"/>
    </source>
</evidence>
<feature type="modified residue" description="4-aspartylphosphate" evidence="10">
    <location>
        <position position="55"/>
    </location>
</feature>
<evidence type="ECO:0000313" key="12">
    <source>
        <dbReference type="EMBL" id="KAA1400357.1"/>
    </source>
</evidence>
<evidence type="ECO:0000256" key="8">
    <source>
        <dbReference type="ARBA" id="ARBA00023163"/>
    </source>
</evidence>
<reference evidence="12" key="1">
    <citation type="submission" date="2019-09" db="EMBL/GenBank/DDBJ databases">
        <authorList>
            <person name="Li J."/>
        </authorList>
    </citation>
    <scope>NUCLEOTIDE SEQUENCE [LARGE SCALE GENOMIC DNA]</scope>
    <source>
        <strain evidence="12">JCM 14732</strain>
    </source>
</reference>
<dbReference type="GO" id="GO:0003700">
    <property type="term" value="F:DNA-binding transcription factor activity"/>
    <property type="evidence" value="ECO:0007669"/>
    <property type="project" value="InterPro"/>
</dbReference>
<dbReference type="InterPro" id="IPR001789">
    <property type="entry name" value="Sig_transdc_resp-reg_receiver"/>
</dbReference>
<protein>
    <recommendedName>
        <fullName evidence="9">Transcriptional regulatory protein</fullName>
    </recommendedName>
</protein>
<evidence type="ECO:0000256" key="4">
    <source>
        <dbReference type="ARBA" id="ARBA00023012"/>
    </source>
</evidence>
<dbReference type="RefSeq" id="WP_149688450.1">
    <property type="nucleotide sequence ID" value="NZ_SDPQ02000001.1"/>
</dbReference>
<name>A0A5M4FJN4_9ACTN</name>
<dbReference type="PANTHER" id="PTHR45526">
    <property type="entry name" value="TRANSCRIPTIONAL REGULATORY PROTEIN DPIA"/>
    <property type="match status" value="1"/>
</dbReference>
<accession>A0A5M4FJN4</accession>
<dbReference type="EMBL" id="SDPQ02000001">
    <property type="protein sequence ID" value="KAA1400357.1"/>
    <property type="molecule type" value="Genomic_DNA"/>
</dbReference>
<gene>
    <name evidence="12" type="ORF">ESP70_006415</name>
</gene>
<dbReference type="AlphaFoldDB" id="A0A5M4FJN4"/>
<evidence type="ECO:0000256" key="6">
    <source>
        <dbReference type="ARBA" id="ARBA00023125"/>
    </source>
</evidence>
<dbReference type="GO" id="GO:0000156">
    <property type="term" value="F:phosphorelay response regulator activity"/>
    <property type="evidence" value="ECO:0007669"/>
    <property type="project" value="TreeGrafter"/>
</dbReference>
<proteinExistence type="predicted"/>
<dbReference type="CDD" id="cd19925">
    <property type="entry name" value="REC_citrate_TCS"/>
    <property type="match status" value="1"/>
</dbReference>
<evidence type="ECO:0000256" key="9">
    <source>
        <dbReference type="PIRNR" id="PIRNR006171"/>
    </source>
</evidence>
<sequence>MTIRVLIVEDEAIAAQAHKTYVGRMPEFEVVAVAESFQEAARVLGSQPVDLVLLDMHLPDGHGLDLLRQLRATGRPYDVIAVTSARDVDVVRQSVSQGVVAYLLKPFTFAMFEAKLRQYAAFRRTLEAGESIDQRGVDAVFGAMRPAPDDERLPKGLSAETLEAVRTTLDEADDGLTAGEVAELIGSSRVTARRYLEHLADLGQSARATRYGGTGRPHVEYRAVRS</sequence>
<dbReference type="PANTHER" id="PTHR45526:SF1">
    <property type="entry name" value="TRANSCRIPTIONAL REGULATORY PROTEIN DCUR-RELATED"/>
    <property type="match status" value="1"/>
</dbReference>
<comment type="caution">
    <text evidence="12">The sequence shown here is derived from an EMBL/GenBank/DDBJ whole genome shotgun (WGS) entry which is preliminary data.</text>
</comment>
<evidence type="ECO:0000256" key="7">
    <source>
        <dbReference type="ARBA" id="ARBA00023159"/>
    </source>
</evidence>
<keyword evidence="8 9" id="KW-0804">Transcription</keyword>
<keyword evidence="13" id="KW-1185">Reference proteome</keyword>
<comment type="subcellular location">
    <subcellularLocation>
        <location evidence="1 9">Cytoplasm</location>
    </subcellularLocation>
</comment>
<keyword evidence="6 9" id="KW-0238">DNA-binding</keyword>
<dbReference type="InterPro" id="IPR024187">
    <property type="entry name" value="Sig_transdc_resp-reg_cit/mal"/>
</dbReference>
<dbReference type="GO" id="GO:0005737">
    <property type="term" value="C:cytoplasm"/>
    <property type="evidence" value="ECO:0007669"/>
    <property type="project" value="UniProtKB-SubCell"/>
</dbReference>
<evidence type="ECO:0000256" key="10">
    <source>
        <dbReference type="PROSITE-ProRule" id="PRU00169"/>
    </source>
</evidence>
<dbReference type="PROSITE" id="PS50110">
    <property type="entry name" value="RESPONSE_REGULATORY"/>
    <property type="match status" value="1"/>
</dbReference>
<evidence type="ECO:0000256" key="1">
    <source>
        <dbReference type="ARBA" id="ARBA00004496"/>
    </source>
</evidence>